<sequence>MTPRKELFEKTKAALGQIRQLELVDLDRNQFNDKDGIPQLWTAALIKINAIKWEAMVENKQEGNGTLEITFYCKDGWMNQHNTTTDPDGGLTEIDVIDHIVEKLQFLAGDYFQPLQQTDDEPGENKDGIMSYKIRFSFTLYRIVAPKYQYRKFKHENN</sequence>
<evidence type="ECO:0000313" key="2">
    <source>
        <dbReference type="Proteomes" id="UP000199354"/>
    </source>
</evidence>
<dbReference type="Proteomes" id="UP000199354">
    <property type="component" value="Unassembled WGS sequence"/>
</dbReference>
<reference evidence="1 2" key="1">
    <citation type="submission" date="2016-10" db="EMBL/GenBank/DDBJ databases">
        <authorList>
            <person name="de Groot N.N."/>
        </authorList>
    </citation>
    <scope>NUCLEOTIDE SEQUENCE [LARGE SCALE GENOMIC DNA]</scope>
    <source>
        <strain evidence="1 2">CGMCC 1.7031</strain>
    </source>
</reference>
<dbReference type="OrthoDB" id="1358250at2"/>
<dbReference type="AlphaFoldDB" id="A0A1G5K1N0"/>
<dbReference type="STRING" id="490189.SAMN02927903_03037"/>
<organism evidence="1 2">
    <name type="scientific">Flavobacterium caeni</name>
    <dbReference type="NCBI Taxonomy" id="490189"/>
    <lineage>
        <taxon>Bacteria</taxon>
        <taxon>Pseudomonadati</taxon>
        <taxon>Bacteroidota</taxon>
        <taxon>Flavobacteriia</taxon>
        <taxon>Flavobacteriales</taxon>
        <taxon>Flavobacteriaceae</taxon>
        <taxon>Flavobacterium</taxon>
    </lineage>
</organism>
<dbReference type="EMBL" id="FMVF01000019">
    <property type="protein sequence ID" value="SCY94572.1"/>
    <property type="molecule type" value="Genomic_DNA"/>
</dbReference>
<protein>
    <submittedName>
        <fullName evidence="1">Uncharacterized protein</fullName>
    </submittedName>
</protein>
<keyword evidence="2" id="KW-1185">Reference proteome</keyword>
<gene>
    <name evidence="1" type="ORF">SAMN02927903_03037</name>
</gene>
<dbReference type="RefSeq" id="WP_091146226.1">
    <property type="nucleotide sequence ID" value="NZ_FMVF01000019.1"/>
</dbReference>
<accession>A0A1G5K1N0</accession>
<proteinExistence type="predicted"/>
<name>A0A1G5K1N0_9FLAO</name>
<evidence type="ECO:0000313" key="1">
    <source>
        <dbReference type="EMBL" id="SCY94572.1"/>
    </source>
</evidence>